<dbReference type="GO" id="GO:0008270">
    <property type="term" value="F:zinc ion binding"/>
    <property type="evidence" value="ECO:0007669"/>
    <property type="project" value="UniProtKB-KW"/>
</dbReference>
<evidence type="ECO:0000313" key="6">
    <source>
        <dbReference type="EMBL" id="KAK4442456.1"/>
    </source>
</evidence>
<reference evidence="6" key="2">
    <citation type="submission" date="2023-05" db="EMBL/GenBank/DDBJ databases">
        <authorList>
            <consortium name="Lawrence Berkeley National Laboratory"/>
            <person name="Steindorff A."/>
            <person name="Hensen N."/>
            <person name="Bonometti L."/>
            <person name="Westerberg I."/>
            <person name="Brannstrom I.O."/>
            <person name="Guillou S."/>
            <person name="Cros-Aarteil S."/>
            <person name="Calhoun S."/>
            <person name="Haridas S."/>
            <person name="Kuo A."/>
            <person name="Mondo S."/>
            <person name="Pangilinan J."/>
            <person name="Riley R."/>
            <person name="Labutti K."/>
            <person name="Andreopoulos B."/>
            <person name="Lipzen A."/>
            <person name="Chen C."/>
            <person name="Yanf M."/>
            <person name="Daum C."/>
            <person name="Ng V."/>
            <person name="Clum A."/>
            <person name="Ohm R."/>
            <person name="Martin F."/>
            <person name="Silar P."/>
            <person name="Natvig D."/>
            <person name="Lalanne C."/>
            <person name="Gautier V."/>
            <person name="Ament-Velasquez S.L."/>
            <person name="Kruys A."/>
            <person name="Hutchinson M.I."/>
            <person name="Powell A.J."/>
            <person name="Barry K."/>
            <person name="Miller A.N."/>
            <person name="Grigoriev I.V."/>
            <person name="Debuchy R."/>
            <person name="Gladieux P."/>
            <person name="Thoren M.H."/>
            <person name="Johannesson H."/>
        </authorList>
    </citation>
    <scope>NUCLEOTIDE SEQUENCE</scope>
    <source>
        <strain evidence="6">PSN243</strain>
    </source>
</reference>
<comment type="caution">
    <text evidence="6">The sequence shown here is derived from an EMBL/GenBank/DDBJ whole genome shotgun (WGS) entry which is preliminary data.</text>
</comment>
<sequence length="373" mass="41207">MSTDETVKLVKVYDETRRTSLLPRVAPSILNEEEKICCNCGSADVTEVCEQCRAAWFCSEECASAAGFAIPHKKLCYKRKTTKPPAVAAPDNPAVKIFCFPAGEPKPKIVYIRASTWEADEGSIAEDVTMNDFASMRDFFAWFGWRFVDPGMMPLLALFPQPPPSAPITGVIIHCEAVSAMKEAAFGMWEKHFEAVLVDGNDPIRGLITLPVGQESELSALCGIKMRFFKFPRPFYPMGYGNWADVPGSKRNPIASTITQDNPAYAEANRDIVGDVLVVRSDDTDLTKVDVATLFEVAKDAATGAVVPSTESYNTAWARLYRQWAGLSQELSLDEASLVEEFMINQQGDAFGPMERDIPVAHQVLPALPHRWL</sequence>
<feature type="domain" description="MYND-type" evidence="5">
    <location>
        <begin position="37"/>
        <end position="76"/>
    </location>
</feature>
<gene>
    <name evidence="6" type="ORF">QBC34DRAFT_454832</name>
</gene>
<dbReference type="SUPFAM" id="SSF144232">
    <property type="entry name" value="HIT/MYND zinc finger-like"/>
    <property type="match status" value="1"/>
</dbReference>
<keyword evidence="3" id="KW-0862">Zinc</keyword>
<evidence type="ECO:0000256" key="1">
    <source>
        <dbReference type="ARBA" id="ARBA00022723"/>
    </source>
</evidence>
<evidence type="ECO:0000256" key="2">
    <source>
        <dbReference type="ARBA" id="ARBA00022771"/>
    </source>
</evidence>
<evidence type="ECO:0000256" key="4">
    <source>
        <dbReference type="PROSITE-ProRule" id="PRU00134"/>
    </source>
</evidence>
<evidence type="ECO:0000259" key="5">
    <source>
        <dbReference type="PROSITE" id="PS50865"/>
    </source>
</evidence>
<organism evidence="6 7">
    <name type="scientific">Podospora aff. communis PSN243</name>
    <dbReference type="NCBI Taxonomy" id="3040156"/>
    <lineage>
        <taxon>Eukaryota</taxon>
        <taxon>Fungi</taxon>
        <taxon>Dikarya</taxon>
        <taxon>Ascomycota</taxon>
        <taxon>Pezizomycotina</taxon>
        <taxon>Sordariomycetes</taxon>
        <taxon>Sordariomycetidae</taxon>
        <taxon>Sordariales</taxon>
        <taxon>Podosporaceae</taxon>
        <taxon>Podospora</taxon>
    </lineage>
</organism>
<dbReference type="PROSITE" id="PS01360">
    <property type="entry name" value="ZF_MYND_1"/>
    <property type="match status" value="1"/>
</dbReference>
<dbReference type="EMBL" id="MU866016">
    <property type="protein sequence ID" value="KAK4442456.1"/>
    <property type="molecule type" value="Genomic_DNA"/>
</dbReference>
<keyword evidence="7" id="KW-1185">Reference proteome</keyword>
<dbReference type="InterPro" id="IPR002893">
    <property type="entry name" value="Znf_MYND"/>
</dbReference>
<keyword evidence="2 4" id="KW-0863">Zinc-finger</keyword>
<protein>
    <recommendedName>
        <fullName evidence="5">MYND-type domain-containing protein</fullName>
    </recommendedName>
</protein>
<reference evidence="6" key="1">
    <citation type="journal article" date="2023" name="Mol. Phylogenet. Evol.">
        <title>Genome-scale phylogeny and comparative genomics of the fungal order Sordariales.</title>
        <authorList>
            <person name="Hensen N."/>
            <person name="Bonometti L."/>
            <person name="Westerberg I."/>
            <person name="Brannstrom I.O."/>
            <person name="Guillou S."/>
            <person name="Cros-Aarteil S."/>
            <person name="Calhoun S."/>
            <person name="Haridas S."/>
            <person name="Kuo A."/>
            <person name="Mondo S."/>
            <person name="Pangilinan J."/>
            <person name="Riley R."/>
            <person name="LaButti K."/>
            <person name="Andreopoulos B."/>
            <person name="Lipzen A."/>
            <person name="Chen C."/>
            <person name="Yan M."/>
            <person name="Daum C."/>
            <person name="Ng V."/>
            <person name="Clum A."/>
            <person name="Steindorff A."/>
            <person name="Ohm R.A."/>
            <person name="Martin F."/>
            <person name="Silar P."/>
            <person name="Natvig D.O."/>
            <person name="Lalanne C."/>
            <person name="Gautier V."/>
            <person name="Ament-Velasquez S.L."/>
            <person name="Kruys A."/>
            <person name="Hutchinson M.I."/>
            <person name="Powell A.J."/>
            <person name="Barry K."/>
            <person name="Miller A.N."/>
            <person name="Grigoriev I.V."/>
            <person name="Debuchy R."/>
            <person name="Gladieux P."/>
            <person name="Hiltunen Thoren M."/>
            <person name="Johannesson H."/>
        </authorList>
    </citation>
    <scope>NUCLEOTIDE SEQUENCE</scope>
    <source>
        <strain evidence="6">PSN243</strain>
    </source>
</reference>
<dbReference type="AlphaFoldDB" id="A0AAV9G4R1"/>
<proteinExistence type="predicted"/>
<accession>A0AAV9G4R1</accession>
<evidence type="ECO:0000313" key="7">
    <source>
        <dbReference type="Proteomes" id="UP001321760"/>
    </source>
</evidence>
<evidence type="ECO:0000256" key="3">
    <source>
        <dbReference type="ARBA" id="ARBA00022833"/>
    </source>
</evidence>
<name>A0AAV9G4R1_9PEZI</name>
<dbReference type="Proteomes" id="UP001321760">
    <property type="component" value="Unassembled WGS sequence"/>
</dbReference>
<dbReference type="Gene3D" id="6.10.140.2220">
    <property type="match status" value="1"/>
</dbReference>
<dbReference type="PROSITE" id="PS50865">
    <property type="entry name" value="ZF_MYND_2"/>
    <property type="match status" value="1"/>
</dbReference>
<keyword evidence="1" id="KW-0479">Metal-binding</keyword>